<evidence type="ECO:0000313" key="1">
    <source>
        <dbReference type="EMBL" id="KKK54424.1"/>
    </source>
</evidence>
<evidence type="ECO:0008006" key="2">
    <source>
        <dbReference type="Google" id="ProtNLM"/>
    </source>
</evidence>
<gene>
    <name evidence="1" type="ORF">LCGC14_3084890</name>
</gene>
<dbReference type="EMBL" id="LAZR01066001">
    <property type="protein sequence ID" value="KKK54424.1"/>
    <property type="molecule type" value="Genomic_DNA"/>
</dbReference>
<dbReference type="AlphaFoldDB" id="A0A0F8YJV1"/>
<reference evidence="1" key="1">
    <citation type="journal article" date="2015" name="Nature">
        <title>Complex archaea that bridge the gap between prokaryotes and eukaryotes.</title>
        <authorList>
            <person name="Spang A."/>
            <person name="Saw J.H."/>
            <person name="Jorgensen S.L."/>
            <person name="Zaremba-Niedzwiedzka K."/>
            <person name="Martijn J."/>
            <person name="Lind A.E."/>
            <person name="van Eijk R."/>
            <person name="Schleper C."/>
            <person name="Guy L."/>
            <person name="Ettema T.J."/>
        </authorList>
    </citation>
    <scope>NUCLEOTIDE SEQUENCE</scope>
</reference>
<proteinExistence type="predicted"/>
<protein>
    <recommendedName>
        <fullName evidence="2">HNH endonuclease</fullName>
    </recommendedName>
</protein>
<comment type="caution">
    <text evidence="1">The sequence shown here is derived from an EMBL/GenBank/DDBJ whole genome shotgun (WGS) entry which is preliminary data.</text>
</comment>
<sequence>MNYKHGHARAGAQTKEYRAWAEMLKRCRNPSFHGYHKYGGRGIKVCSRWIKSFPVFLDEVGLAPTPQHTLDRIDNDGDYKPGNVRFTTNFDNCQNRDNYRYNQRKRGT</sequence>
<name>A0A0F8YJV1_9ZZZZ</name>
<organism evidence="1">
    <name type="scientific">marine sediment metagenome</name>
    <dbReference type="NCBI Taxonomy" id="412755"/>
    <lineage>
        <taxon>unclassified sequences</taxon>
        <taxon>metagenomes</taxon>
        <taxon>ecological metagenomes</taxon>
    </lineage>
</organism>
<accession>A0A0F8YJV1</accession>